<reference evidence="4" key="1">
    <citation type="submission" date="2019-04" db="EMBL/GenBank/DDBJ databases">
        <title>Friends and foes A comparative genomics studyof 23 Aspergillus species from section Flavi.</title>
        <authorList>
            <consortium name="DOE Joint Genome Institute"/>
            <person name="Kjaerbolling I."/>
            <person name="Vesth T."/>
            <person name="Frisvad J.C."/>
            <person name="Nybo J.L."/>
            <person name="Theobald S."/>
            <person name="Kildgaard S."/>
            <person name="Isbrandt T."/>
            <person name="Kuo A."/>
            <person name="Sato A."/>
            <person name="Lyhne E.K."/>
            <person name="Kogle M.E."/>
            <person name="Wiebenga A."/>
            <person name="Kun R.S."/>
            <person name="Lubbers R.J."/>
            <person name="Makela M.R."/>
            <person name="Barry K."/>
            <person name="Chovatia M."/>
            <person name="Clum A."/>
            <person name="Daum C."/>
            <person name="Haridas S."/>
            <person name="He G."/>
            <person name="LaButti K."/>
            <person name="Lipzen A."/>
            <person name="Mondo S."/>
            <person name="Riley R."/>
            <person name="Salamov A."/>
            <person name="Simmons B.A."/>
            <person name="Magnuson J.K."/>
            <person name="Henrissat B."/>
            <person name="Mortensen U.H."/>
            <person name="Larsen T.O."/>
            <person name="Devries R.P."/>
            <person name="Grigoriev I.V."/>
            <person name="Machida M."/>
            <person name="Baker S.E."/>
            <person name="Andersen M.R."/>
        </authorList>
    </citation>
    <scope>NUCLEOTIDE SEQUENCE [LARGE SCALE GENOMIC DNA]</scope>
    <source>
        <strain evidence="4">IBT 14317</strain>
    </source>
</reference>
<evidence type="ECO:0000256" key="3">
    <source>
        <dbReference type="PROSITE-ProRule" id="PRU00023"/>
    </source>
</evidence>
<evidence type="ECO:0000256" key="1">
    <source>
        <dbReference type="ARBA" id="ARBA00022737"/>
    </source>
</evidence>
<proteinExistence type="predicted"/>
<sequence length="166" mass="18577">MIDQGADINAVDKDGRTPLHDAIRVGVENVACLLIDRGADINATDKDGRTPLHDAALNESEMLLRLFTGQKPLVSNNPYDTIVDRTFQIPNTAVFLWELPEIVEKPNDVESTVYSLRNILTLTREENSVEMISCQDYVQRRFGAWGVHILSDIAFAMNAKGHCHSR</sequence>
<protein>
    <submittedName>
        <fullName evidence="4">Ankyrin repeat-containing domain protein</fullName>
    </submittedName>
</protein>
<gene>
    <name evidence="4" type="ORF">BDV23DRAFT_8116</name>
</gene>
<keyword evidence="2 3" id="KW-0040">ANK repeat</keyword>
<dbReference type="SUPFAM" id="SSF48403">
    <property type="entry name" value="Ankyrin repeat"/>
    <property type="match status" value="1"/>
</dbReference>
<dbReference type="InterPro" id="IPR002110">
    <property type="entry name" value="Ankyrin_rpt"/>
</dbReference>
<dbReference type="OrthoDB" id="366390at2759"/>
<dbReference type="AlphaFoldDB" id="A0A5N7BX05"/>
<dbReference type="Gene3D" id="1.25.40.20">
    <property type="entry name" value="Ankyrin repeat-containing domain"/>
    <property type="match status" value="1"/>
</dbReference>
<evidence type="ECO:0000256" key="2">
    <source>
        <dbReference type="ARBA" id="ARBA00023043"/>
    </source>
</evidence>
<feature type="repeat" description="ANK" evidence="3">
    <location>
        <begin position="14"/>
        <end position="46"/>
    </location>
</feature>
<dbReference type="EMBL" id="ML735317">
    <property type="protein sequence ID" value="KAE8386173.1"/>
    <property type="molecule type" value="Genomic_DNA"/>
</dbReference>
<organism evidence="4">
    <name type="scientific">Petromyces alliaceus</name>
    <name type="common">Aspergillus alliaceus</name>
    <dbReference type="NCBI Taxonomy" id="209559"/>
    <lineage>
        <taxon>Eukaryota</taxon>
        <taxon>Fungi</taxon>
        <taxon>Dikarya</taxon>
        <taxon>Ascomycota</taxon>
        <taxon>Pezizomycotina</taxon>
        <taxon>Eurotiomycetes</taxon>
        <taxon>Eurotiomycetidae</taxon>
        <taxon>Eurotiales</taxon>
        <taxon>Aspergillaceae</taxon>
        <taxon>Aspergillus</taxon>
        <taxon>Aspergillus subgen. Circumdati</taxon>
    </lineage>
</organism>
<dbReference type="PROSITE" id="PS50088">
    <property type="entry name" value="ANK_REPEAT"/>
    <property type="match status" value="1"/>
</dbReference>
<accession>A0A5N7BX05</accession>
<dbReference type="PANTHER" id="PTHR24171">
    <property type="entry name" value="ANKYRIN REPEAT DOMAIN-CONTAINING PROTEIN 39-RELATED"/>
    <property type="match status" value="1"/>
</dbReference>
<dbReference type="InterPro" id="IPR036770">
    <property type="entry name" value="Ankyrin_rpt-contain_sf"/>
</dbReference>
<dbReference type="PROSITE" id="PS50297">
    <property type="entry name" value="ANK_REP_REGION"/>
    <property type="match status" value="1"/>
</dbReference>
<dbReference type="Pfam" id="PF12796">
    <property type="entry name" value="Ank_2"/>
    <property type="match status" value="1"/>
</dbReference>
<dbReference type="Proteomes" id="UP000326877">
    <property type="component" value="Unassembled WGS sequence"/>
</dbReference>
<name>A0A5N7BX05_PETAA</name>
<evidence type="ECO:0000313" key="4">
    <source>
        <dbReference type="EMBL" id="KAE8386173.1"/>
    </source>
</evidence>
<dbReference type="SMART" id="SM00248">
    <property type="entry name" value="ANK"/>
    <property type="match status" value="2"/>
</dbReference>
<keyword evidence="1" id="KW-0677">Repeat</keyword>